<dbReference type="PANTHER" id="PTHR43818:SF11">
    <property type="entry name" value="BCDNA.GH03377"/>
    <property type="match status" value="1"/>
</dbReference>
<dbReference type="Proteomes" id="UP001429984">
    <property type="component" value="Unassembled WGS sequence"/>
</dbReference>
<dbReference type="PANTHER" id="PTHR43818">
    <property type="entry name" value="BCDNA.GH03377"/>
    <property type="match status" value="1"/>
</dbReference>
<feature type="domain" description="Gal80p-like C-terminal" evidence="3">
    <location>
        <begin position="135"/>
        <end position="276"/>
    </location>
</feature>
<dbReference type="InterPro" id="IPR050463">
    <property type="entry name" value="Gfo/Idh/MocA_oxidrdct_glycsds"/>
</dbReference>
<dbReference type="EMBL" id="JADLZT010000009">
    <property type="protein sequence ID" value="MBF6025397.1"/>
    <property type="molecule type" value="Genomic_DNA"/>
</dbReference>
<organism evidence="4 5">
    <name type="scientific">Lysobacter niastensis</name>
    <dbReference type="NCBI Taxonomy" id="380629"/>
    <lineage>
        <taxon>Bacteria</taxon>
        <taxon>Pseudomonadati</taxon>
        <taxon>Pseudomonadota</taxon>
        <taxon>Gammaproteobacteria</taxon>
        <taxon>Lysobacterales</taxon>
        <taxon>Lysobacteraceae</taxon>
        <taxon>Lysobacter</taxon>
    </lineage>
</organism>
<protein>
    <submittedName>
        <fullName evidence="4">Gfo/Idh/MocA family oxidoreductase</fullName>
    </submittedName>
</protein>
<evidence type="ECO:0000313" key="5">
    <source>
        <dbReference type="Proteomes" id="UP001429984"/>
    </source>
</evidence>
<dbReference type="InterPro" id="IPR055080">
    <property type="entry name" value="Gal80p-like_C"/>
</dbReference>
<keyword evidence="5" id="KW-1185">Reference proteome</keyword>
<keyword evidence="1" id="KW-0560">Oxidoreductase</keyword>
<dbReference type="SUPFAM" id="SSF55347">
    <property type="entry name" value="Glyceraldehyde-3-phosphate dehydrogenase-like, C-terminal domain"/>
    <property type="match status" value="1"/>
</dbReference>
<feature type="domain" description="Gfo/Idh/MocA-like oxidoreductase N-terminal" evidence="2">
    <location>
        <begin position="6"/>
        <end position="126"/>
    </location>
</feature>
<sequence>MNDTPIRVGIIGVHPDQGWASTAHLPALKALPQYHVQALSHHDASIAKTAAEKFAVPLHFDSSLALVEHPEVDLVVVSVKVPRHRALIMQALNAGKAVFSEWPLGVDLAEAQMLHEVATSKGLASSIGLQTRSAPAFAYVRDLIASGYVGEVLSATMIGSGIIWGDAMSEGYAYTLDPLNGAAMVNVPFAHSIDGLLHVLNARFETVNGLLSNARRTVRMTETGVERPLSVPDQIQVVGRLTNGANLTAHFRGGLSRGTNFHVEINGTQGDLVITSPVGYVGIGGTRLMGARLDEALHELEIPDNYDLYREVGMPAQSIAIGYARLATDLRKGTRLSPTFADAVELHRLITAVEHSEGAQQRL</sequence>
<dbReference type="InterPro" id="IPR036291">
    <property type="entry name" value="NAD(P)-bd_dom_sf"/>
</dbReference>
<evidence type="ECO:0000313" key="4">
    <source>
        <dbReference type="EMBL" id="MBF6025397.1"/>
    </source>
</evidence>
<dbReference type="Pfam" id="PF01408">
    <property type="entry name" value="GFO_IDH_MocA"/>
    <property type="match status" value="1"/>
</dbReference>
<accession>A0ABS0B982</accession>
<evidence type="ECO:0000256" key="1">
    <source>
        <dbReference type="ARBA" id="ARBA00023002"/>
    </source>
</evidence>
<dbReference type="InterPro" id="IPR000683">
    <property type="entry name" value="Gfo/Idh/MocA-like_OxRdtase_N"/>
</dbReference>
<evidence type="ECO:0000259" key="3">
    <source>
        <dbReference type="Pfam" id="PF22685"/>
    </source>
</evidence>
<dbReference type="RefSeq" id="WP_194932010.1">
    <property type="nucleotide sequence ID" value="NZ_JADLZT010000009.1"/>
</dbReference>
<proteinExistence type="predicted"/>
<dbReference type="Pfam" id="PF22685">
    <property type="entry name" value="Gal80p_C-like"/>
    <property type="match status" value="1"/>
</dbReference>
<reference evidence="4 5" key="1">
    <citation type="submission" date="2020-11" db="EMBL/GenBank/DDBJ databases">
        <title>Draft Genome Sequence and Secondary Metabolite Biosynthetic Potential of the Lysobacter niastensis Type strain DSM 18481.</title>
        <authorList>
            <person name="Turrini P."/>
            <person name="Artuso I."/>
            <person name="Tescari M."/>
            <person name="Lugli G.A."/>
            <person name="Frangipani E."/>
            <person name="Ventura M."/>
            <person name="Visca P."/>
        </authorList>
    </citation>
    <scope>NUCLEOTIDE SEQUENCE [LARGE SCALE GENOMIC DNA]</scope>
    <source>
        <strain evidence="4 5">DSM 18481</strain>
    </source>
</reference>
<comment type="caution">
    <text evidence="4">The sequence shown here is derived from an EMBL/GenBank/DDBJ whole genome shotgun (WGS) entry which is preliminary data.</text>
</comment>
<dbReference type="Gene3D" id="3.40.50.720">
    <property type="entry name" value="NAD(P)-binding Rossmann-like Domain"/>
    <property type="match status" value="1"/>
</dbReference>
<dbReference type="SUPFAM" id="SSF51735">
    <property type="entry name" value="NAD(P)-binding Rossmann-fold domains"/>
    <property type="match status" value="1"/>
</dbReference>
<dbReference type="Gene3D" id="3.30.360.10">
    <property type="entry name" value="Dihydrodipicolinate Reductase, domain 2"/>
    <property type="match status" value="1"/>
</dbReference>
<evidence type="ECO:0000259" key="2">
    <source>
        <dbReference type="Pfam" id="PF01408"/>
    </source>
</evidence>
<name>A0ABS0B982_9GAMM</name>
<gene>
    <name evidence="4" type="ORF">IU514_15290</name>
</gene>